<accession>A0A5C6G0Z2</accession>
<evidence type="ECO:0000313" key="1">
    <source>
        <dbReference type="EMBL" id="TWU67298.1"/>
    </source>
</evidence>
<sequence>MTFAEFFGSDDGGGGGNVYVNAPLVDFGLQSASNGVTLVLDFPDVGALSPGRDSIVFVLSRRALHSDADAELLVVDDSVTRVGGRAAEPATAGGLVVNDETDGSITLNVPAATMQLLQPDLYQYAVKEVSGSSTRYLIAPARFELTDGS</sequence>
<protein>
    <submittedName>
        <fullName evidence="1">Uncharacterized protein</fullName>
    </submittedName>
</protein>
<dbReference type="Proteomes" id="UP000316476">
    <property type="component" value="Unassembled WGS sequence"/>
</dbReference>
<comment type="caution">
    <text evidence="1">The sequence shown here is derived from an EMBL/GenBank/DDBJ whole genome shotgun (WGS) entry which is preliminary data.</text>
</comment>
<evidence type="ECO:0000313" key="2">
    <source>
        <dbReference type="Proteomes" id="UP000316476"/>
    </source>
</evidence>
<dbReference type="AlphaFoldDB" id="A0A5C6G0Z2"/>
<organism evidence="1 2">
    <name type="scientific">Crateriforma conspicua</name>
    <dbReference type="NCBI Taxonomy" id="2527996"/>
    <lineage>
        <taxon>Bacteria</taxon>
        <taxon>Pseudomonadati</taxon>
        <taxon>Planctomycetota</taxon>
        <taxon>Planctomycetia</taxon>
        <taxon>Planctomycetales</taxon>
        <taxon>Planctomycetaceae</taxon>
        <taxon>Crateriforma</taxon>
    </lineage>
</organism>
<dbReference type="RefSeq" id="WP_146413730.1">
    <property type="nucleotide sequence ID" value="NZ_SJPZ01000001.1"/>
</dbReference>
<gene>
    <name evidence="1" type="ORF">V7x_28720</name>
</gene>
<name>A0A5C6G0Z2_9PLAN</name>
<dbReference type="EMBL" id="SJPZ01000001">
    <property type="protein sequence ID" value="TWU67298.1"/>
    <property type="molecule type" value="Genomic_DNA"/>
</dbReference>
<proteinExistence type="predicted"/>
<reference evidence="1 2" key="1">
    <citation type="submission" date="2019-02" db="EMBL/GenBank/DDBJ databases">
        <title>Deep-cultivation of Planctomycetes and their phenomic and genomic characterization uncovers novel biology.</title>
        <authorList>
            <person name="Wiegand S."/>
            <person name="Jogler M."/>
            <person name="Boedeker C."/>
            <person name="Pinto D."/>
            <person name="Vollmers J."/>
            <person name="Rivas-Marin E."/>
            <person name="Kohn T."/>
            <person name="Peeters S.H."/>
            <person name="Heuer A."/>
            <person name="Rast P."/>
            <person name="Oberbeckmann S."/>
            <person name="Bunk B."/>
            <person name="Jeske O."/>
            <person name="Meyerdierks A."/>
            <person name="Storesund J.E."/>
            <person name="Kallscheuer N."/>
            <person name="Luecker S."/>
            <person name="Lage O.M."/>
            <person name="Pohl T."/>
            <person name="Merkel B.J."/>
            <person name="Hornburger P."/>
            <person name="Mueller R.-W."/>
            <person name="Bruemmer F."/>
            <person name="Labrenz M."/>
            <person name="Spormann A.M."/>
            <person name="Op Den Camp H."/>
            <person name="Overmann J."/>
            <person name="Amann R."/>
            <person name="Jetten M.S.M."/>
            <person name="Mascher T."/>
            <person name="Medema M.H."/>
            <person name="Devos D.P."/>
            <person name="Kaster A.-K."/>
            <person name="Ovreas L."/>
            <person name="Rohde M."/>
            <person name="Galperin M.Y."/>
            <person name="Jogler C."/>
        </authorList>
    </citation>
    <scope>NUCLEOTIDE SEQUENCE [LARGE SCALE GENOMIC DNA]</scope>
    <source>
        <strain evidence="1 2">V7</strain>
    </source>
</reference>